<evidence type="ECO:0008006" key="4">
    <source>
        <dbReference type="Google" id="ProtNLM"/>
    </source>
</evidence>
<dbReference type="HOGENOM" id="CLU_037990_1_1_1"/>
<gene>
    <name evidence="2" type="ORF">PHACADRAFT_122275</name>
</gene>
<sequence length="251" mass="28029">MSEERADAPITEHADHAHGHVGHNHNHNHTHDYAGENQKHYDATAQQYDARQDVQELARRLREAMIKTHPSLFDEEHTTVMDYACGTGALSRELSPYVKSILGVDISQGMVDQYNTRVSNQGISPEEMRAVCVEIKGNGDEFEGVKFDLITCSMSYHHFSSTTDTTKLLTSFLKPGGSLLIVDIMKDEQGQDVTPEHYKHIVAHRGGFAESEIRGVFEESGLSDFLFTPATKAKMHGREVSIFIATGKKPF</sequence>
<dbReference type="RefSeq" id="XP_007396393.1">
    <property type="nucleotide sequence ID" value="XM_007396331.1"/>
</dbReference>
<dbReference type="Gene3D" id="3.40.50.150">
    <property type="entry name" value="Vaccinia Virus protein VP39"/>
    <property type="match status" value="1"/>
</dbReference>
<proteinExistence type="predicted"/>
<name>K5VWZ5_PHACS</name>
<dbReference type="PANTHER" id="PTHR43861:SF3">
    <property type="entry name" value="PUTATIVE (AFU_ORTHOLOGUE AFUA_2G14390)-RELATED"/>
    <property type="match status" value="1"/>
</dbReference>
<dbReference type="Pfam" id="PF13489">
    <property type="entry name" value="Methyltransf_23"/>
    <property type="match status" value="1"/>
</dbReference>
<dbReference type="InterPro" id="IPR029063">
    <property type="entry name" value="SAM-dependent_MTases_sf"/>
</dbReference>
<dbReference type="SUPFAM" id="SSF53335">
    <property type="entry name" value="S-adenosyl-L-methionine-dependent methyltransferases"/>
    <property type="match status" value="1"/>
</dbReference>
<accession>K5VWZ5</accession>
<dbReference type="STRING" id="650164.K5VWZ5"/>
<evidence type="ECO:0000256" key="1">
    <source>
        <dbReference type="ARBA" id="ARBA00022679"/>
    </source>
</evidence>
<dbReference type="EMBL" id="JH930472">
    <property type="protein sequence ID" value="EKM56093.1"/>
    <property type="molecule type" value="Genomic_DNA"/>
</dbReference>
<dbReference type="KEGG" id="pco:PHACADRAFT_122275"/>
<dbReference type="AlphaFoldDB" id="K5VWZ5"/>
<dbReference type="GO" id="GO:0016740">
    <property type="term" value="F:transferase activity"/>
    <property type="evidence" value="ECO:0007669"/>
    <property type="project" value="UniProtKB-KW"/>
</dbReference>
<evidence type="ECO:0000313" key="3">
    <source>
        <dbReference type="Proteomes" id="UP000008370"/>
    </source>
</evidence>
<dbReference type="InParanoid" id="K5VWZ5"/>
<dbReference type="OrthoDB" id="3647at2759"/>
<dbReference type="GeneID" id="18907933"/>
<organism evidence="2 3">
    <name type="scientific">Phanerochaete carnosa (strain HHB-10118-sp)</name>
    <name type="common">White-rot fungus</name>
    <name type="synonym">Peniophora carnosa</name>
    <dbReference type="NCBI Taxonomy" id="650164"/>
    <lineage>
        <taxon>Eukaryota</taxon>
        <taxon>Fungi</taxon>
        <taxon>Dikarya</taxon>
        <taxon>Basidiomycota</taxon>
        <taxon>Agaricomycotina</taxon>
        <taxon>Agaricomycetes</taxon>
        <taxon>Polyporales</taxon>
        <taxon>Phanerochaetaceae</taxon>
        <taxon>Phanerochaete</taxon>
    </lineage>
</organism>
<protein>
    <recommendedName>
        <fullName evidence="4">Methyltransferase domain-containing protein</fullName>
    </recommendedName>
</protein>
<dbReference type="CDD" id="cd02440">
    <property type="entry name" value="AdoMet_MTases"/>
    <property type="match status" value="1"/>
</dbReference>
<evidence type="ECO:0000313" key="2">
    <source>
        <dbReference type="EMBL" id="EKM56093.1"/>
    </source>
</evidence>
<dbReference type="PANTHER" id="PTHR43861">
    <property type="entry name" value="TRANS-ACONITATE 2-METHYLTRANSFERASE-RELATED"/>
    <property type="match status" value="1"/>
</dbReference>
<dbReference type="Proteomes" id="UP000008370">
    <property type="component" value="Unassembled WGS sequence"/>
</dbReference>
<keyword evidence="1" id="KW-0808">Transferase</keyword>
<keyword evidence="3" id="KW-1185">Reference proteome</keyword>
<reference evidence="2 3" key="1">
    <citation type="journal article" date="2012" name="BMC Genomics">
        <title>Comparative genomics of the white-rot fungi, Phanerochaete carnosa and P. chrysosporium, to elucidate the genetic basis of the distinct wood types they colonize.</title>
        <authorList>
            <person name="Suzuki H."/>
            <person name="MacDonald J."/>
            <person name="Syed K."/>
            <person name="Salamov A."/>
            <person name="Hori C."/>
            <person name="Aerts A."/>
            <person name="Henrissat B."/>
            <person name="Wiebenga A."/>
            <person name="vanKuyk P.A."/>
            <person name="Barry K."/>
            <person name="Lindquist E."/>
            <person name="LaButti K."/>
            <person name="Lapidus A."/>
            <person name="Lucas S."/>
            <person name="Coutinho P."/>
            <person name="Gong Y."/>
            <person name="Samejima M."/>
            <person name="Mahadevan R."/>
            <person name="Abou-Zaid M."/>
            <person name="de Vries R.P."/>
            <person name="Igarashi K."/>
            <person name="Yadav J.S."/>
            <person name="Grigoriev I.V."/>
            <person name="Master E.R."/>
        </authorList>
    </citation>
    <scope>NUCLEOTIDE SEQUENCE [LARGE SCALE GENOMIC DNA]</scope>
    <source>
        <strain evidence="2 3">HHB-10118-sp</strain>
    </source>
</reference>